<comment type="caution">
    <text evidence="1">The sequence shown here is derived from an EMBL/GenBank/DDBJ whole genome shotgun (WGS) entry which is preliminary data.</text>
</comment>
<organism evidence="1 2">
    <name type="scientific">Saitozyma podzolica</name>
    <dbReference type="NCBI Taxonomy" id="1890683"/>
    <lineage>
        <taxon>Eukaryota</taxon>
        <taxon>Fungi</taxon>
        <taxon>Dikarya</taxon>
        <taxon>Basidiomycota</taxon>
        <taxon>Agaricomycotina</taxon>
        <taxon>Tremellomycetes</taxon>
        <taxon>Tremellales</taxon>
        <taxon>Trimorphomycetaceae</taxon>
        <taxon>Saitozyma</taxon>
    </lineage>
</organism>
<gene>
    <name evidence="1" type="ORF">EHS25_002455</name>
</gene>
<evidence type="ECO:0000313" key="2">
    <source>
        <dbReference type="Proteomes" id="UP000279259"/>
    </source>
</evidence>
<proteinExistence type="predicted"/>
<dbReference type="OrthoDB" id="10315207at2759"/>
<dbReference type="AlphaFoldDB" id="A0A427YE68"/>
<protein>
    <submittedName>
        <fullName evidence="1">Uncharacterized protein</fullName>
    </submittedName>
</protein>
<evidence type="ECO:0000313" key="1">
    <source>
        <dbReference type="EMBL" id="RSH89343.1"/>
    </source>
</evidence>
<keyword evidence="2" id="KW-1185">Reference proteome</keyword>
<dbReference type="EMBL" id="RSCD01000014">
    <property type="protein sequence ID" value="RSH89343.1"/>
    <property type="molecule type" value="Genomic_DNA"/>
</dbReference>
<sequence length="249" mass="29146">MALSIVDKLLHRFRVFAYNVHLGLSEQAQVAVFNRSSDVTIELAYTLSGDRSIDDPAVEEWIEDVLRWEKLDRGYNPESLKELLALNKSFKAVWDEYNRTGGAARRMRRNIELWYDLEKDADVSTKGRDYNDDIAAMHAQNIKQVQVSHEYDHPEQKARFVFSLEMAVRNVELAIKSVEKAEQDGQLDRRKLFPRAEMGARRREWEASVKGLSAQAREREFREYLRRTAGSRKEDLEAWRWKRQKSGVP</sequence>
<reference evidence="1 2" key="1">
    <citation type="submission" date="2018-11" db="EMBL/GenBank/DDBJ databases">
        <title>Genome sequence of Saitozyma podzolica DSM 27192.</title>
        <authorList>
            <person name="Aliyu H."/>
            <person name="Gorte O."/>
            <person name="Ochsenreither K."/>
        </authorList>
    </citation>
    <scope>NUCLEOTIDE SEQUENCE [LARGE SCALE GENOMIC DNA]</scope>
    <source>
        <strain evidence="1 2">DSM 27192</strain>
    </source>
</reference>
<accession>A0A427YE68</accession>
<name>A0A427YE68_9TREE</name>
<dbReference type="Proteomes" id="UP000279259">
    <property type="component" value="Unassembled WGS sequence"/>
</dbReference>